<accession>A0A517L5X0</accession>
<dbReference type="AlphaFoldDB" id="A0A517L5X0"/>
<proteinExistence type="inferred from homology"/>
<feature type="active site" description="Charge relay system" evidence="5">
    <location>
        <position position="387"/>
    </location>
</feature>
<dbReference type="SUPFAM" id="SSF53474">
    <property type="entry name" value="alpha/beta-Hydrolases"/>
    <property type="match status" value="1"/>
</dbReference>
<dbReference type="Gene3D" id="3.40.50.1820">
    <property type="entry name" value="alpha/beta hydrolase"/>
    <property type="match status" value="1"/>
</dbReference>
<evidence type="ECO:0000256" key="6">
    <source>
        <dbReference type="SAM" id="MobiDB-lite"/>
    </source>
</evidence>
<dbReference type="EMBL" id="CP042189">
    <property type="protein sequence ID" value="QDS71035.1"/>
    <property type="molecule type" value="Genomic_DNA"/>
</dbReference>
<feature type="active site" description="Nucleophile" evidence="5">
    <location>
        <position position="261"/>
    </location>
</feature>
<evidence type="ECO:0000256" key="2">
    <source>
        <dbReference type="ARBA" id="ARBA00022963"/>
    </source>
</evidence>
<evidence type="ECO:0000256" key="1">
    <source>
        <dbReference type="ARBA" id="ARBA00022801"/>
    </source>
</evidence>
<keyword evidence="2 4" id="KW-0442">Lipid degradation</keyword>
<name>A0A517L5X0_9PEZI</name>
<protein>
    <recommendedName>
        <fullName evidence="4">Putative phospholipase</fullName>
        <ecNumber evidence="4">3.1.1.47</ecNumber>
    </recommendedName>
</protein>
<feature type="region of interest" description="Disordered" evidence="6">
    <location>
        <begin position="441"/>
        <end position="460"/>
    </location>
</feature>
<feature type="active site" description="Charge relay system" evidence="5">
    <location>
        <position position="312"/>
    </location>
</feature>
<feature type="region of interest" description="Disordered" evidence="6">
    <location>
        <begin position="480"/>
        <end position="516"/>
    </location>
</feature>
<dbReference type="InterPro" id="IPR029058">
    <property type="entry name" value="AB_hydrolase_fold"/>
</dbReference>
<comment type="similarity">
    <text evidence="4">Belongs to the serine esterase family.</text>
</comment>
<dbReference type="STRING" id="50376.A0A517L5X0"/>
<dbReference type="PIRSF" id="PIRSF018169">
    <property type="entry name" value="PAF_acetylhydrolase"/>
    <property type="match status" value="1"/>
</dbReference>
<organism evidence="7 8">
    <name type="scientific">Venturia effusa</name>
    <dbReference type="NCBI Taxonomy" id="50376"/>
    <lineage>
        <taxon>Eukaryota</taxon>
        <taxon>Fungi</taxon>
        <taxon>Dikarya</taxon>
        <taxon>Ascomycota</taxon>
        <taxon>Pezizomycotina</taxon>
        <taxon>Dothideomycetes</taxon>
        <taxon>Pleosporomycetidae</taxon>
        <taxon>Venturiales</taxon>
        <taxon>Venturiaceae</taxon>
        <taxon>Venturia</taxon>
    </lineage>
</organism>
<dbReference type="PANTHER" id="PTHR10272">
    <property type="entry name" value="PLATELET-ACTIVATING FACTOR ACETYLHYDROLASE"/>
    <property type="match status" value="1"/>
</dbReference>
<feature type="compositionally biased region" description="Basic and acidic residues" evidence="6">
    <location>
        <begin position="443"/>
        <end position="460"/>
    </location>
</feature>
<evidence type="ECO:0000256" key="3">
    <source>
        <dbReference type="ARBA" id="ARBA00023098"/>
    </source>
</evidence>
<dbReference type="InterPro" id="IPR016715">
    <property type="entry name" value="PAF_acetylhydro_eukaryote"/>
</dbReference>
<keyword evidence="1 4" id="KW-0378">Hydrolase</keyword>
<evidence type="ECO:0000256" key="5">
    <source>
        <dbReference type="PIRSR" id="PIRSR018169-1"/>
    </source>
</evidence>
<dbReference type="OrthoDB" id="2363873at2759"/>
<comment type="catalytic activity">
    <reaction evidence="4">
        <text>a 1-O-alkyl-2-acetyl-sn-glycero-3-phosphocholine + H2O = a 1-O-alkyl-sn-glycero-3-phosphocholine + acetate + H(+)</text>
        <dbReference type="Rhea" id="RHEA:17777"/>
        <dbReference type="ChEBI" id="CHEBI:15377"/>
        <dbReference type="ChEBI" id="CHEBI:15378"/>
        <dbReference type="ChEBI" id="CHEBI:30089"/>
        <dbReference type="ChEBI" id="CHEBI:30909"/>
        <dbReference type="ChEBI" id="CHEBI:36707"/>
        <dbReference type="EC" id="3.1.1.47"/>
    </reaction>
</comment>
<dbReference type="GO" id="GO:0016042">
    <property type="term" value="P:lipid catabolic process"/>
    <property type="evidence" value="ECO:0007669"/>
    <property type="project" value="UniProtKB-KW"/>
</dbReference>
<dbReference type="Pfam" id="PF03403">
    <property type="entry name" value="PAF-AH_p_II"/>
    <property type="match status" value="1"/>
</dbReference>
<evidence type="ECO:0000256" key="4">
    <source>
        <dbReference type="PIRNR" id="PIRNR018169"/>
    </source>
</evidence>
<reference evidence="7 8" key="1">
    <citation type="submission" date="2019-07" db="EMBL/GenBank/DDBJ databases">
        <title>Finished genome of Venturia effusa.</title>
        <authorList>
            <person name="Young C.A."/>
            <person name="Cox M.P."/>
            <person name="Ganley A.R.D."/>
            <person name="David W.J."/>
        </authorList>
    </citation>
    <scope>NUCLEOTIDE SEQUENCE [LARGE SCALE GENOMIC DNA]</scope>
    <source>
        <strain evidence="8">albino</strain>
    </source>
</reference>
<sequence length="516" mass="57008">MPWFPSLSLVPGFPEYSGPYTVGSCDVELPVDKLDAPSPRPEGVDIGTVSYRVFYPCEATTTTRPIRWLPASQKGYLAAYAKFLGAHTMFANAVSLVPQLLNYTTIPAHRNAQILPSTTDHKRWPTMVFSHGLGGSRNAYSHLCGSLASHGIIVIAPDHRDSSAPVSYVRATSTTPAKTVEYQRYSHAPSQAVYDGRDAQLRIRLWELGLIHDSLVKIDEGQAPTNLDPNRDKESVTDVLKMFTHQLDIQRPGSVIWSGHSFGAATMVQLLKSTYWHTSDSAKPGMTTLFTASPESPLAKQITPSSPAILLDMWALPLRSPNTTALWERPMPCYAPSGPGGLGLLSILSEAFFKWSGNMKDMKRTLAPPPNDRRPAPRFFYPTASAHLSQSDFGILFPWLTGKALKATEPERYLKLNVRACLAVLREVGYEVAATSQIDLEEEQKPDGQEQRVSEKKKGDWRILSTKGEVRGWVSMNIVPEKDESLDEEPTNVAEDSRTPSDKTVLETEVLGEMKA</sequence>
<gene>
    <name evidence="7" type="ORF">FKW77_008215</name>
</gene>
<dbReference type="EC" id="3.1.1.47" evidence="4"/>
<dbReference type="Proteomes" id="UP000316270">
    <property type="component" value="Chromosome 5"/>
</dbReference>
<keyword evidence="3 4" id="KW-0443">Lipid metabolism</keyword>
<evidence type="ECO:0000313" key="7">
    <source>
        <dbReference type="EMBL" id="QDS71035.1"/>
    </source>
</evidence>
<keyword evidence="8" id="KW-1185">Reference proteome</keyword>
<dbReference type="PANTHER" id="PTHR10272:SF7">
    <property type="entry name" value="PHOSPHOLIPASE-RELATED"/>
    <property type="match status" value="1"/>
</dbReference>
<feature type="compositionally biased region" description="Basic and acidic residues" evidence="6">
    <location>
        <begin position="495"/>
        <end position="516"/>
    </location>
</feature>
<evidence type="ECO:0000313" key="8">
    <source>
        <dbReference type="Proteomes" id="UP000316270"/>
    </source>
</evidence>
<dbReference type="GO" id="GO:0003847">
    <property type="term" value="F:1-alkyl-2-acetylglycerophosphocholine esterase activity"/>
    <property type="evidence" value="ECO:0007669"/>
    <property type="project" value="UniProtKB-UniRule"/>
</dbReference>